<gene>
    <name evidence="3" type="ORF">TSIB3V08_LOCUS5811</name>
</gene>
<dbReference type="PROSITE" id="PS50041">
    <property type="entry name" value="C_TYPE_LECTIN_2"/>
    <property type="match status" value="1"/>
</dbReference>
<evidence type="ECO:0000256" key="1">
    <source>
        <dbReference type="SAM" id="MobiDB-lite"/>
    </source>
</evidence>
<dbReference type="AlphaFoldDB" id="A0A7R9AX18"/>
<dbReference type="EMBL" id="OC002338">
    <property type="protein sequence ID" value="CAD7261684.1"/>
    <property type="molecule type" value="Genomic_DNA"/>
</dbReference>
<accession>A0A7R9AX18</accession>
<proteinExistence type="predicted"/>
<dbReference type="CDD" id="cd00037">
    <property type="entry name" value="CLECT"/>
    <property type="match status" value="1"/>
</dbReference>
<organism evidence="3">
    <name type="scientific">Timema shepardi</name>
    <name type="common">Walking stick</name>
    <dbReference type="NCBI Taxonomy" id="629360"/>
    <lineage>
        <taxon>Eukaryota</taxon>
        <taxon>Metazoa</taxon>
        <taxon>Ecdysozoa</taxon>
        <taxon>Arthropoda</taxon>
        <taxon>Hexapoda</taxon>
        <taxon>Insecta</taxon>
        <taxon>Pterygota</taxon>
        <taxon>Neoptera</taxon>
        <taxon>Polyneoptera</taxon>
        <taxon>Phasmatodea</taxon>
        <taxon>Timematodea</taxon>
        <taxon>Timematoidea</taxon>
        <taxon>Timematidae</taxon>
        <taxon>Timema</taxon>
    </lineage>
</organism>
<protein>
    <recommendedName>
        <fullName evidence="2">C-type lectin domain-containing protein</fullName>
    </recommendedName>
</protein>
<feature type="compositionally biased region" description="Acidic residues" evidence="1">
    <location>
        <begin position="494"/>
        <end position="507"/>
    </location>
</feature>
<feature type="region of interest" description="Disordered" evidence="1">
    <location>
        <begin position="153"/>
        <end position="229"/>
    </location>
</feature>
<evidence type="ECO:0000313" key="3">
    <source>
        <dbReference type="EMBL" id="CAD7261684.1"/>
    </source>
</evidence>
<feature type="region of interest" description="Disordered" evidence="1">
    <location>
        <begin position="386"/>
        <end position="523"/>
    </location>
</feature>
<reference evidence="3" key="1">
    <citation type="submission" date="2020-11" db="EMBL/GenBank/DDBJ databases">
        <authorList>
            <person name="Tran Van P."/>
        </authorList>
    </citation>
    <scope>NUCLEOTIDE SEQUENCE</scope>
</reference>
<name>A0A7R9AX18_TIMSH</name>
<dbReference type="InterPro" id="IPR016186">
    <property type="entry name" value="C-type_lectin-like/link_sf"/>
</dbReference>
<evidence type="ECO:0000259" key="2">
    <source>
        <dbReference type="PROSITE" id="PS50041"/>
    </source>
</evidence>
<feature type="compositionally biased region" description="Basic and acidic residues" evidence="1">
    <location>
        <begin position="443"/>
        <end position="460"/>
    </location>
</feature>
<feature type="compositionally biased region" description="Low complexity" evidence="1">
    <location>
        <begin position="386"/>
        <end position="422"/>
    </location>
</feature>
<feature type="domain" description="C-type lectin" evidence="2">
    <location>
        <begin position="10"/>
        <end position="90"/>
    </location>
</feature>
<dbReference type="Pfam" id="PF00059">
    <property type="entry name" value="Lectin_C"/>
    <property type="match status" value="1"/>
</dbReference>
<dbReference type="Gene3D" id="3.10.100.10">
    <property type="entry name" value="Mannose-Binding Protein A, subunit A"/>
    <property type="match status" value="1"/>
</dbReference>
<dbReference type="SUPFAM" id="SSF56436">
    <property type="entry name" value="C-type lectin-like"/>
    <property type="match status" value="1"/>
</dbReference>
<feature type="compositionally biased region" description="Low complexity" evidence="1">
    <location>
        <begin position="163"/>
        <end position="179"/>
    </location>
</feature>
<dbReference type="InterPro" id="IPR016187">
    <property type="entry name" value="CTDL_fold"/>
</dbReference>
<sequence length="537" mass="59567">MLGVDPRRLVDSSVQYDTSRAYLKELDVLENVWIGLKRNKNQDMFTWTDLKLLEYQPTGGYFLEAPPKTQSELCVATDPAHDFRWHSFNCGGMEVASFICELPVPSWAQEEHGCMVTSLPSLTVTFLPEQSAVELTSDCGLDGTRRIACKGQADREEMMQQLSCEGGEESSSTSESSSSPGGGSSIATTRASDEPPTRHRRDTAPSSSLLDRSVPTGLVAGTTKSYDRLDTSTQHQMVSHGYSTPTPLSASIDSEPLTTPAPDLDTLLPLEYSEEIVMASSNITTEDRLGIDGHTLPNQDSEELKHKEHISSTIRFSVPSTTSTHWSTVVLNTLASSPLDTSNHSEVTIVITPITNNTLILVTPSNDTFTDTHNITEGTTLRTTLEGEKTSTLSASTSTSTPHTITIDNTTETNKTETNQDTFISEQTNFKEKHVDDDDEEEDKTRNKNTKFKDEEEQSRRRQFLPAPLRGVPDQETDDSQNWTLVTESPEQTPEQEESLETMEVEPEMPARPNRGRRLTRPQGSSFYPYFLNRVLG</sequence>
<dbReference type="InterPro" id="IPR001304">
    <property type="entry name" value="C-type_lectin-like"/>
</dbReference>